<reference evidence="3 4" key="2">
    <citation type="submission" date="2024-07" db="EMBL/GenBank/DDBJ databases">
        <authorList>
            <person name="Akdeniz Z."/>
        </authorList>
    </citation>
    <scope>NUCLEOTIDE SEQUENCE [LARGE SCALE GENOMIC DNA]</scope>
</reference>
<comment type="caution">
    <text evidence="2">The sequence shown here is derived from an EMBL/GenBank/DDBJ whole genome shotgun (WGS) entry which is preliminary data.</text>
</comment>
<keyword evidence="4" id="KW-1185">Reference proteome</keyword>
<organism evidence="2">
    <name type="scientific">Hexamita inflata</name>
    <dbReference type="NCBI Taxonomy" id="28002"/>
    <lineage>
        <taxon>Eukaryota</taxon>
        <taxon>Metamonada</taxon>
        <taxon>Diplomonadida</taxon>
        <taxon>Hexamitidae</taxon>
        <taxon>Hexamitinae</taxon>
        <taxon>Hexamita</taxon>
    </lineage>
</organism>
<dbReference type="EMBL" id="CATOUU010000471">
    <property type="protein sequence ID" value="CAI9931006.1"/>
    <property type="molecule type" value="Genomic_DNA"/>
</dbReference>
<gene>
    <name evidence="2" type="ORF">HINF_LOCUS18651</name>
    <name evidence="3" type="ORF">HINF_LOCUS33369</name>
</gene>
<evidence type="ECO:0000313" key="3">
    <source>
        <dbReference type="EMBL" id="CAL6030492.1"/>
    </source>
</evidence>
<evidence type="ECO:0000313" key="4">
    <source>
        <dbReference type="Proteomes" id="UP001642409"/>
    </source>
</evidence>
<feature type="chain" id="PRO_5041689489" evidence="1">
    <location>
        <begin position="31"/>
        <end position="1663"/>
    </location>
</feature>
<proteinExistence type="predicted"/>
<evidence type="ECO:0000313" key="2">
    <source>
        <dbReference type="EMBL" id="CAI9931006.1"/>
    </source>
</evidence>
<dbReference type="EMBL" id="CAXDID020000116">
    <property type="protein sequence ID" value="CAL6030492.1"/>
    <property type="molecule type" value="Genomic_DNA"/>
</dbReference>
<reference evidence="2" key="1">
    <citation type="submission" date="2023-06" db="EMBL/GenBank/DDBJ databases">
        <authorList>
            <person name="Kurt Z."/>
        </authorList>
    </citation>
    <scope>NUCLEOTIDE SEQUENCE</scope>
</reference>
<name>A0AA86P3F0_9EUKA</name>
<sequence length="1663" mass="178381">MFYRILNISSLQIPSMFILFSSILCKSVKASPNSLCDQQLTVGDRQFAYCQKAKALLASTVSQQMQISSSSSNVFIFTEKIHGTQISLEMSEVSVFAVFGFTSAPQRIYNSNVNVSLRFRVVQAALICLQCDLSVHLSTLVFQAEGQVLSGAVLVQKTSLLVENSSVQFRFRSKQSAGLVNSIFDAFSFAVRGSRVTGYNGIPSDLNGYFASQVNFSTDVATDSVFVCATGTPVAGKDHQLQPSTETARCLGICDAAVVYGFCSDGLVLGKYEATNTSYYCEAPFEFGGEGCSCPEGHVVQASRCVSVVGAINDLEKWLRGNVTVLSDQSGQNAALELKLQEMDRRIAGNATNILTDLNASHDLSESHLARNSTTLSSKLDSTLADINSQMVSSNAFLLQTLLENTTALDKSISGNATALDLRIAELTKNLTDGVSRIYANITAVNASVLEIDNALAGNMTRFSGNISDIDQHLLSNATAVNSTLLDLKTQMQADVSLLNASVLDLTGNLTANVSAVNVSMLAINGSMSANLQLVNTSLDQINKNLESNITAVNGTIAAMNTSLVTNISLVNNTMNNRTSNISCNLSSINQTLISQVIASNIKIDRMMQLLADIQNQVIDVNQAELDPQFDFSDDFNIDLVCAQLVFTQSFDITTITSSVQSSNFTGAFVFDTQLVNNSFIDVSDSALPTTYFYLFKTQSYFYNLKVQFGAQTLGSGSLIADSSVKMVNKVSIISKVGSAFSISSSSTLSILSKTCQTTNIRNLFINLAFASASTGSFTLINTVTSILNIRNYQVSGTYYSTQQSCLGALLVNNASVSISSLNFNPTFITFGNVSSYLFSQVNCSSLQLQKIVIQVGVSDVNPNIITIISTTSSTDLAFGGIVATVNQSNIDFKILTFQVFFSYNTMFINNSGQIVGHLNKSCIVSVQQICFQESVKLQTSAIVIMGLICYAEGVISISRSLIHFSVTGDAVIQGLGTIALASPLCVKQLFLDLTLVVQLGAKSSINDEQNVSALVGRQLSLNWTVSNTIFRNLLLQRGKQIGAISGYCENSRGSLTNIQIFTSNISSSSYYTIYVGGLFGMCNNPFLTLTRIQIYQLSSASFGTVSRAGSVLGYVINGQIEIKQLEIDNANVSAEGTTLFAQAGMIGFEAVAQVTMSQVNIKEQNVTAISGDQTHGACVIGQANASVFVLISDLQVSDSQVYTKTTGNAISAASGTIGTLLKCDSYAQITLTVQKLQLLNIQIQCTSTRVSYSAGVIGVQNQSTSAINQVSLIQISMAAQGYNNVYQSGIIGSINNDDSSIQDYSAFGLKLTASSTNDNVTTGGAIGCANYSIIILNNCKLEQVIFSATGNDYALVGGYFGSLGQSTANQSQSSIFNSTISGSSANTETNSAGYFALAELSTRMYFEDCSVESIYVTSWSVTCRSILFGGRVEGAYVDVTKIRITNSQAITPLSRQPRAGSLFGRVYYSVINAVLVTIENVNLSARGTDCESEVAGVTTSLRDTSIAFRDSTIKNINISSYAKNESAKGSAIHSTSESSSLYIVNVVVENVNMTITQDNSSYPIYAAIIANSLFKAVGYSSYGSLQMTHVVVNSITIQTLPITLDYANLVIGYQQYQQTYIQAVDCYSLGTSKIQSWVPLPCSWKVQEPSTGLTYMRWNGCA</sequence>
<feature type="signal peptide" evidence="1">
    <location>
        <begin position="1"/>
        <end position="30"/>
    </location>
</feature>
<keyword evidence="1" id="KW-0732">Signal</keyword>
<evidence type="ECO:0000256" key="1">
    <source>
        <dbReference type="SAM" id="SignalP"/>
    </source>
</evidence>
<protein>
    <submittedName>
        <fullName evidence="2">Uncharacterized protein</fullName>
    </submittedName>
</protein>
<accession>A0AA86P3F0</accession>
<dbReference type="Proteomes" id="UP001642409">
    <property type="component" value="Unassembled WGS sequence"/>
</dbReference>